<proteinExistence type="predicted"/>
<dbReference type="EMBL" id="BAAAQK010000018">
    <property type="protein sequence ID" value="GAA1863349.1"/>
    <property type="molecule type" value="Genomic_DNA"/>
</dbReference>
<sequence>MVGGLVRGDAARVERGLCRAVPYAPADWRRLLCSVALGFAATGNPPPSLSPAATRLVAALAPAARRARPGEHHLEPRLVHVTVDADDVAELGSHARALGRQLLATPAAAGTGSSAGPGPSAVALPDLVRDLAMVHGLLDLDPGVDGIVLRRWGADGPLIVPPPPEALEAHHHLAGRVFAMWDAGTRS</sequence>
<comment type="caution">
    <text evidence="1">The sequence shown here is derived from an EMBL/GenBank/DDBJ whole genome shotgun (WGS) entry which is preliminary data.</text>
</comment>
<evidence type="ECO:0000313" key="2">
    <source>
        <dbReference type="Proteomes" id="UP001500449"/>
    </source>
</evidence>
<gene>
    <name evidence="1" type="ORF">GCM10009836_49660</name>
</gene>
<protein>
    <submittedName>
        <fullName evidence="1">Uncharacterized protein</fullName>
    </submittedName>
</protein>
<name>A0ABN2NGM5_9PSEU</name>
<accession>A0ABN2NGM5</accession>
<organism evidence="1 2">
    <name type="scientific">Pseudonocardia ailaonensis</name>
    <dbReference type="NCBI Taxonomy" id="367279"/>
    <lineage>
        <taxon>Bacteria</taxon>
        <taxon>Bacillati</taxon>
        <taxon>Actinomycetota</taxon>
        <taxon>Actinomycetes</taxon>
        <taxon>Pseudonocardiales</taxon>
        <taxon>Pseudonocardiaceae</taxon>
        <taxon>Pseudonocardia</taxon>
    </lineage>
</organism>
<dbReference type="Proteomes" id="UP001500449">
    <property type="component" value="Unassembled WGS sequence"/>
</dbReference>
<keyword evidence="2" id="KW-1185">Reference proteome</keyword>
<reference evidence="1 2" key="1">
    <citation type="journal article" date="2019" name="Int. J. Syst. Evol. Microbiol.">
        <title>The Global Catalogue of Microorganisms (GCM) 10K type strain sequencing project: providing services to taxonomists for standard genome sequencing and annotation.</title>
        <authorList>
            <consortium name="The Broad Institute Genomics Platform"/>
            <consortium name="The Broad Institute Genome Sequencing Center for Infectious Disease"/>
            <person name="Wu L."/>
            <person name="Ma J."/>
        </authorList>
    </citation>
    <scope>NUCLEOTIDE SEQUENCE [LARGE SCALE GENOMIC DNA]</scope>
    <source>
        <strain evidence="1 2">JCM 16009</strain>
    </source>
</reference>
<evidence type="ECO:0000313" key="1">
    <source>
        <dbReference type="EMBL" id="GAA1863349.1"/>
    </source>
</evidence>